<feature type="domain" description="RNase H type-1" evidence="1">
    <location>
        <begin position="270"/>
        <end position="358"/>
    </location>
</feature>
<evidence type="ECO:0000313" key="3">
    <source>
        <dbReference type="Proteomes" id="UP000198211"/>
    </source>
</evidence>
<dbReference type="InterPro" id="IPR002156">
    <property type="entry name" value="RNaseH_domain"/>
</dbReference>
<protein>
    <recommendedName>
        <fullName evidence="1">RNase H type-1 domain-containing protein</fullName>
    </recommendedName>
</protein>
<reference evidence="3" key="1">
    <citation type="submission" date="2017-03" db="EMBL/GenBank/DDBJ databases">
        <title>Phytopthora megakarya and P. palmivora, two closely related causual agents of cacao black pod achieved similar genome size and gene model numbers by different mechanisms.</title>
        <authorList>
            <person name="Ali S."/>
            <person name="Shao J."/>
            <person name="Larry D.J."/>
            <person name="Kronmiller B."/>
            <person name="Shen D."/>
            <person name="Strem M.D."/>
            <person name="Melnick R.L."/>
            <person name="Guiltinan M.J."/>
            <person name="Tyler B.M."/>
            <person name="Meinhardt L.W."/>
            <person name="Bailey B.A."/>
        </authorList>
    </citation>
    <scope>NUCLEOTIDE SEQUENCE [LARGE SCALE GENOMIC DNA]</scope>
    <source>
        <strain evidence="3">zdho120</strain>
    </source>
</reference>
<comment type="caution">
    <text evidence="2">The sequence shown here is derived from an EMBL/GenBank/DDBJ whole genome shotgun (WGS) entry which is preliminary data.</text>
</comment>
<dbReference type="OrthoDB" id="303039at2759"/>
<dbReference type="GO" id="GO:0004523">
    <property type="term" value="F:RNA-DNA hybrid ribonuclease activity"/>
    <property type="evidence" value="ECO:0007669"/>
    <property type="project" value="InterPro"/>
</dbReference>
<dbReference type="AlphaFoldDB" id="A0A225VT36"/>
<dbReference type="InterPro" id="IPR036397">
    <property type="entry name" value="RNaseH_sf"/>
</dbReference>
<gene>
    <name evidence="2" type="ORF">PHMEG_00019883</name>
</gene>
<dbReference type="Gene3D" id="3.30.420.10">
    <property type="entry name" value="Ribonuclease H-like superfamily/Ribonuclease H"/>
    <property type="match status" value="1"/>
</dbReference>
<name>A0A225VT36_9STRA</name>
<accession>A0A225VT36</accession>
<evidence type="ECO:0000259" key="1">
    <source>
        <dbReference type="Pfam" id="PF13456"/>
    </source>
</evidence>
<dbReference type="Pfam" id="PF13456">
    <property type="entry name" value="RVT_3"/>
    <property type="match status" value="1"/>
</dbReference>
<feature type="non-terminal residue" evidence="2">
    <location>
        <position position="403"/>
    </location>
</feature>
<dbReference type="EMBL" id="NBNE01003437">
    <property type="protein sequence ID" value="OWZ07690.1"/>
    <property type="molecule type" value="Genomic_DNA"/>
</dbReference>
<sequence length="403" mass="46406">MPPKERWSSQTVQNLLQVCTTEIHRSQGDLQHCTTPPEVEIHSAPAAAGLEEMDFSQIRRIVALNPWGEQLLLRLKLHAFSMYDPTSATMRCPHLSCLRVTDITVYHVFWTCPAAILPVLPPEMGKLADTLYPFLSAGLRERLTAAITTAAENRWRIGVALYFHAVWRWRVSHFDAHNDITAPYRSAGLRTRLRRGYQTVVFRTGYGLGSVLTSALASIFYKYLSSAHPEQYRNFRPHGTSQFLLFFVEAPMATQAPVDVGRWWWKWARIQDDDNQFSCEHGALPGLKECAQRRWTPVHVIEDSKLIIRQHISRTTPRAKHLRASYWKIRRLAEQLTVTAWTHHIRTFNRTANALVIMAMDSKRSFQQHQTQATIPGPVWDKVFSMRQEMLNIGTVTIFKRAH</sequence>
<evidence type="ECO:0000313" key="2">
    <source>
        <dbReference type="EMBL" id="OWZ07690.1"/>
    </source>
</evidence>
<organism evidence="2 3">
    <name type="scientific">Phytophthora megakarya</name>
    <dbReference type="NCBI Taxonomy" id="4795"/>
    <lineage>
        <taxon>Eukaryota</taxon>
        <taxon>Sar</taxon>
        <taxon>Stramenopiles</taxon>
        <taxon>Oomycota</taxon>
        <taxon>Peronosporomycetes</taxon>
        <taxon>Peronosporales</taxon>
        <taxon>Peronosporaceae</taxon>
        <taxon>Phytophthora</taxon>
    </lineage>
</organism>
<dbReference type="GO" id="GO:0003676">
    <property type="term" value="F:nucleic acid binding"/>
    <property type="evidence" value="ECO:0007669"/>
    <property type="project" value="InterPro"/>
</dbReference>
<keyword evidence="3" id="KW-1185">Reference proteome</keyword>
<dbReference type="Proteomes" id="UP000198211">
    <property type="component" value="Unassembled WGS sequence"/>
</dbReference>
<proteinExistence type="predicted"/>